<accession>G4TY00</accession>
<dbReference type="InParanoid" id="G4TY00"/>
<dbReference type="EMBL" id="CAFZ01000643">
    <property type="protein sequence ID" value="CCA76193.1"/>
    <property type="molecule type" value="Genomic_DNA"/>
</dbReference>
<protein>
    <submittedName>
        <fullName evidence="1">Uncharacterized protein</fullName>
    </submittedName>
</protein>
<evidence type="ECO:0000313" key="2">
    <source>
        <dbReference type="Proteomes" id="UP000007148"/>
    </source>
</evidence>
<reference evidence="1 2" key="1">
    <citation type="journal article" date="2011" name="PLoS Pathog.">
        <title>Endophytic Life Strategies Decoded by Genome and Transcriptome Analyses of the Mutualistic Root Symbiont Piriformospora indica.</title>
        <authorList>
            <person name="Zuccaro A."/>
            <person name="Lahrmann U."/>
            <person name="Guldener U."/>
            <person name="Langen G."/>
            <person name="Pfiffi S."/>
            <person name="Biedenkopf D."/>
            <person name="Wong P."/>
            <person name="Samans B."/>
            <person name="Grimm C."/>
            <person name="Basiewicz M."/>
            <person name="Murat C."/>
            <person name="Martin F."/>
            <person name="Kogel K.H."/>
        </authorList>
    </citation>
    <scope>NUCLEOTIDE SEQUENCE [LARGE SCALE GENOMIC DNA]</scope>
    <source>
        <strain evidence="1 2">DSM 11827</strain>
    </source>
</reference>
<organism evidence="1 2">
    <name type="scientific">Serendipita indica (strain DSM 11827)</name>
    <name type="common">Root endophyte fungus</name>
    <name type="synonym">Piriformospora indica</name>
    <dbReference type="NCBI Taxonomy" id="1109443"/>
    <lineage>
        <taxon>Eukaryota</taxon>
        <taxon>Fungi</taxon>
        <taxon>Dikarya</taxon>
        <taxon>Basidiomycota</taxon>
        <taxon>Agaricomycotina</taxon>
        <taxon>Agaricomycetes</taxon>
        <taxon>Sebacinales</taxon>
        <taxon>Serendipitaceae</taxon>
        <taxon>Serendipita</taxon>
    </lineage>
</organism>
<sequence length="55" mass="6385">MFEKGITRTYSQYFSHLPLSSYIPQVIALSDSAYVEVAVQVWLTPSNTEKFRRND</sequence>
<name>G4TY00_SERID</name>
<gene>
    <name evidence="1" type="ORF">PIIN_10186</name>
</gene>
<keyword evidence="2" id="KW-1185">Reference proteome</keyword>
<dbReference type="HOGENOM" id="CLU_3033237_0_0_1"/>
<evidence type="ECO:0000313" key="1">
    <source>
        <dbReference type="EMBL" id="CCA76193.1"/>
    </source>
</evidence>
<dbReference type="Proteomes" id="UP000007148">
    <property type="component" value="Unassembled WGS sequence"/>
</dbReference>
<proteinExistence type="predicted"/>
<comment type="caution">
    <text evidence="1">The sequence shown here is derived from an EMBL/GenBank/DDBJ whole genome shotgun (WGS) entry which is preliminary data.</text>
</comment>
<dbReference type="AlphaFoldDB" id="G4TY00"/>